<keyword evidence="4" id="KW-1185">Reference proteome</keyword>
<dbReference type="SMART" id="SM00368">
    <property type="entry name" value="LRR_RI"/>
    <property type="match status" value="4"/>
</dbReference>
<dbReference type="Proteomes" id="UP000314983">
    <property type="component" value="Chromosome 22"/>
</dbReference>
<accession>A0AAY5F386</accession>
<proteinExistence type="predicted"/>
<dbReference type="AlphaFoldDB" id="A0AAY5F386"/>
<evidence type="ECO:0000313" key="4">
    <source>
        <dbReference type="Proteomes" id="UP000314983"/>
    </source>
</evidence>
<reference evidence="3 4" key="1">
    <citation type="submission" date="2020-05" db="EMBL/GenBank/DDBJ databases">
        <title>Electrophorus electricus (electric eel) genome, fEleEle1, primary haplotype.</title>
        <authorList>
            <person name="Myers G."/>
            <person name="Meyer A."/>
            <person name="Fedrigo O."/>
            <person name="Formenti G."/>
            <person name="Rhie A."/>
            <person name="Tracey A."/>
            <person name="Sims Y."/>
            <person name="Jarvis E.D."/>
        </authorList>
    </citation>
    <scope>NUCLEOTIDE SEQUENCE [LARGE SCALE GENOMIC DNA]</scope>
</reference>
<evidence type="ECO:0000256" key="2">
    <source>
        <dbReference type="ARBA" id="ARBA00022737"/>
    </source>
</evidence>
<dbReference type="SUPFAM" id="SSF52047">
    <property type="entry name" value="RNI-like"/>
    <property type="match status" value="1"/>
</dbReference>
<evidence type="ECO:0000313" key="3">
    <source>
        <dbReference type="Ensembl" id="ENSEEEP00000063501.1"/>
    </source>
</evidence>
<organism evidence="3 4">
    <name type="scientific">Electrophorus electricus</name>
    <name type="common">Electric eel</name>
    <name type="synonym">Gymnotus electricus</name>
    <dbReference type="NCBI Taxonomy" id="8005"/>
    <lineage>
        <taxon>Eukaryota</taxon>
        <taxon>Metazoa</taxon>
        <taxon>Chordata</taxon>
        <taxon>Craniata</taxon>
        <taxon>Vertebrata</taxon>
        <taxon>Euteleostomi</taxon>
        <taxon>Actinopterygii</taxon>
        <taxon>Neopterygii</taxon>
        <taxon>Teleostei</taxon>
        <taxon>Ostariophysi</taxon>
        <taxon>Gymnotiformes</taxon>
        <taxon>Gymnotoidei</taxon>
        <taxon>Gymnotidae</taxon>
        <taxon>Electrophorus</taxon>
    </lineage>
</organism>
<protein>
    <submittedName>
        <fullName evidence="3">Uncharacterized protein</fullName>
    </submittedName>
</protein>
<dbReference type="InterPro" id="IPR032675">
    <property type="entry name" value="LRR_dom_sf"/>
</dbReference>
<dbReference type="InterPro" id="IPR051261">
    <property type="entry name" value="NLR"/>
</dbReference>
<evidence type="ECO:0000256" key="1">
    <source>
        <dbReference type="ARBA" id="ARBA00022614"/>
    </source>
</evidence>
<reference evidence="3" key="2">
    <citation type="submission" date="2025-08" db="UniProtKB">
        <authorList>
            <consortium name="Ensembl"/>
        </authorList>
    </citation>
    <scope>IDENTIFICATION</scope>
</reference>
<sequence>FSLKEKNISGKNSFVVFLEGSPWIIFPFSLCRLCDCKITEEGCAALVSALSSNPSSHLRKLNLTKNKPGDSGVKQLSALLEDPHCKLEMLELSDCSITDEGCAALASAVRSNLSSHLRELNLTKNKPGDSGVKQLSALLEDPHWCLCVYVHSFFLSQKNVFLFS</sequence>
<keyword evidence="1" id="KW-0433">Leucine-rich repeat</keyword>
<name>A0AAY5F386_ELEEL</name>
<dbReference type="InterPro" id="IPR001611">
    <property type="entry name" value="Leu-rich_rpt"/>
</dbReference>
<dbReference type="Ensembl" id="ENSEEET00000000279.2">
    <property type="protein sequence ID" value="ENSEEEP00000063501.1"/>
    <property type="gene ID" value="ENSEEEG00000025532.1"/>
</dbReference>
<dbReference type="PANTHER" id="PTHR24106">
    <property type="entry name" value="NACHT, LRR AND CARD DOMAINS-CONTAINING"/>
    <property type="match status" value="1"/>
</dbReference>
<reference evidence="3" key="3">
    <citation type="submission" date="2025-09" db="UniProtKB">
        <authorList>
            <consortium name="Ensembl"/>
        </authorList>
    </citation>
    <scope>IDENTIFICATION</scope>
</reference>
<keyword evidence="2" id="KW-0677">Repeat</keyword>
<dbReference type="Gene3D" id="3.80.10.10">
    <property type="entry name" value="Ribonuclease Inhibitor"/>
    <property type="match status" value="1"/>
</dbReference>
<dbReference type="Pfam" id="PF13516">
    <property type="entry name" value="LRR_6"/>
    <property type="match status" value="3"/>
</dbReference>
<dbReference type="GeneTree" id="ENSGT01070000253760"/>